<dbReference type="Proteomes" id="UP000593591">
    <property type="component" value="Chromosome"/>
</dbReference>
<accession>A0A840S8X9</accession>
<dbReference type="KEGG" id="trc:DYE49_06730"/>
<dbReference type="InterPro" id="IPR029044">
    <property type="entry name" value="Nucleotide-diphossugar_trans"/>
</dbReference>
<name>A0A840S8X9_9SPIR</name>
<evidence type="ECO:0000313" key="2">
    <source>
        <dbReference type="EMBL" id="QOS40163.1"/>
    </source>
</evidence>
<reference evidence="2 4" key="1">
    <citation type="submission" date="2018-08" db="EMBL/GenBank/DDBJ databases">
        <title>The first complete genome of Treponema rectale (CHPAT), a commensal spirochete of the bovine rectum.</title>
        <authorList>
            <person name="Staton G.J."/>
            <person name="Clegg S.R."/>
            <person name="Carter S.D."/>
            <person name="Radford A.D."/>
            <person name="Darby A."/>
            <person name="Hall N."/>
            <person name="Birtles R.J."/>
            <person name="Evans N.J."/>
        </authorList>
    </citation>
    <scope>NUCLEOTIDE SEQUENCE [LARGE SCALE GENOMIC DNA]</scope>
    <source>
        <strain evidence="2 4">CHPA</strain>
    </source>
</reference>
<dbReference type="RefSeq" id="WP_184651558.1">
    <property type="nucleotide sequence ID" value="NZ_JACHFR010000001.1"/>
</dbReference>
<organism evidence="1 3">
    <name type="scientific">Treponema rectale</name>
    <dbReference type="NCBI Taxonomy" id="744512"/>
    <lineage>
        <taxon>Bacteria</taxon>
        <taxon>Pseudomonadati</taxon>
        <taxon>Spirochaetota</taxon>
        <taxon>Spirochaetia</taxon>
        <taxon>Spirochaetales</taxon>
        <taxon>Treponemataceae</taxon>
        <taxon>Treponema</taxon>
    </lineage>
</organism>
<gene>
    <name evidence="2" type="ORF">DYE49_06730</name>
    <name evidence="1" type="ORF">HNP77_000471</name>
</gene>
<evidence type="ECO:0008006" key="5">
    <source>
        <dbReference type="Google" id="ProtNLM"/>
    </source>
</evidence>
<evidence type="ECO:0000313" key="4">
    <source>
        <dbReference type="Proteomes" id="UP000593591"/>
    </source>
</evidence>
<dbReference type="EMBL" id="CP031517">
    <property type="protein sequence ID" value="QOS40163.1"/>
    <property type="molecule type" value="Genomic_DNA"/>
</dbReference>
<dbReference type="AlphaFoldDB" id="A0A840S8X9"/>
<dbReference type="Gene3D" id="3.90.550.10">
    <property type="entry name" value="Spore Coat Polysaccharide Biosynthesis Protein SpsA, Chain A"/>
    <property type="match status" value="1"/>
</dbReference>
<proteinExistence type="predicted"/>
<evidence type="ECO:0000313" key="1">
    <source>
        <dbReference type="EMBL" id="MBB5218127.1"/>
    </source>
</evidence>
<evidence type="ECO:0000313" key="3">
    <source>
        <dbReference type="Proteomes" id="UP000578697"/>
    </source>
</evidence>
<keyword evidence="3" id="KW-1185">Reference proteome</keyword>
<reference evidence="1 3" key="2">
    <citation type="submission" date="2020-08" db="EMBL/GenBank/DDBJ databases">
        <title>Genomic Encyclopedia of Type Strains, Phase IV (KMG-IV): sequencing the most valuable type-strain genomes for metagenomic binning, comparative biology and taxonomic classification.</title>
        <authorList>
            <person name="Goeker M."/>
        </authorList>
    </citation>
    <scope>NUCLEOTIDE SEQUENCE [LARGE SCALE GENOMIC DNA]</scope>
    <source>
        <strain evidence="1 3">DSM 103679</strain>
    </source>
</reference>
<dbReference type="EMBL" id="JACHFR010000001">
    <property type="protein sequence ID" value="MBB5218127.1"/>
    <property type="molecule type" value="Genomic_DNA"/>
</dbReference>
<protein>
    <recommendedName>
        <fullName evidence="5">Glycosyltransferase</fullName>
    </recommendedName>
</protein>
<sequence length="322" mass="36809">MNIIPSIFNQNQVDYTLIGGGADSGKQALPVTCVLLNSHTSTFRNIVFENLLSINFDSIISIEESSRMFNTDQLAHQFPQVKFMMFQEEVTVGDKINIAMSEAVTPYVLVLHSDFCSQKFKVTEKLLKSLIKQDNFCIVPKLNDYDGKTIPVKFSPDVNKSVFNVRPELSFNDGDPTLFASDWCGLYNRQKFTLTGGFDYTITSPYWQRLDLFMRSWLWGEKTVISSQLEFSYSQEYESCENTIDLSYLRFYLKNLMPVHKGNGAVIPKLSFIPFKFRNKCGFTESLSQFSDARRWVAENSTLFKTDAATLIQNWSLTGVQS</sequence>
<dbReference type="SUPFAM" id="SSF53448">
    <property type="entry name" value="Nucleotide-diphospho-sugar transferases"/>
    <property type="match status" value="1"/>
</dbReference>
<dbReference type="Proteomes" id="UP000578697">
    <property type="component" value="Unassembled WGS sequence"/>
</dbReference>